<sequence length="391" mass="43043">MKPYVLILCANLKGNIGDYAILEAMGVSLAKLHPDHEVRFLYHGNKGIDPQRIEPFTNELLVPMDNAGAPPSYRRPRWFRLMYKLGLSQSLLQKTHASLIEKTADKLLQDEAFKSTLTGATAAYFAGGAQWGRGDLHLNMFAQLVATKKVGCKVYAYPFSLTKQTVDCIGEPAFANLTQQLETPIPVRDALSHKIIETSGTEAVSTCDIVWSMADHLSTLSLSDSSNSNKVGICVTRSGGARAPQVAQLIKTIKEAGLEPTVISTCEVEDRKLIAQIEELTGIKCIAPDSWKQAVQLLSEMRFVITNRLHCIIFSSLAGTAVIPIDNRAKTKAFVIDANLPCSVQELDKVSIEDIESFKDQTPLIKERIQAFKSKCLDDLASLLPRLRAKD</sequence>
<dbReference type="InterPro" id="IPR007345">
    <property type="entry name" value="Polysacch_pyruvyl_Trfase"/>
</dbReference>
<dbReference type="InParanoid" id="A0A1M6EIX0"/>
<reference evidence="2 3" key="1">
    <citation type="submission" date="2016-11" db="EMBL/GenBank/DDBJ databases">
        <authorList>
            <person name="Jaros S."/>
            <person name="Januszkiewicz K."/>
            <person name="Wedrychowicz H."/>
        </authorList>
    </citation>
    <scope>NUCLEOTIDE SEQUENCE [LARGE SCALE GENOMIC DNA]</scope>
    <source>
        <strain evidence="2 3">DSM 18772</strain>
    </source>
</reference>
<protein>
    <submittedName>
        <fullName evidence="2">Polysaccharide pyruvyl transferase family protein WcaK</fullName>
    </submittedName>
</protein>
<evidence type="ECO:0000259" key="1">
    <source>
        <dbReference type="Pfam" id="PF04230"/>
    </source>
</evidence>
<dbReference type="OrthoDB" id="8448457at2"/>
<evidence type="ECO:0000313" key="3">
    <source>
        <dbReference type="Proteomes" id="UP000184510"/>
    </source>
</evidence>
<name>A0A1M6EIX0_9BACT</name>
<dbReference type="EMBL" id="FQYR01000002">
    <property type="protein sequence ID" value="SHI85366.1"/>
    <property type="molecule type" value="Genomic_DNA"/>
</dbReference>
<dbReference type="PANTHER" id="PTHR36836:SF1">
    <property type="entry name" value="COLANIC ACID BIOSYNTHESIS PROTEIN WCAK"/>
    <property type="match status" value="1"/>
</dbReference>
<evidence type="ECO:0000313" key="2">
    <source>
        <dbReference type="EMBL" id="SHI85366.1"/>
    </source>
</evidence>
<accession>A0A1M6EIX0</accession>
<dbReference type="STRING" id="1123071.SAMN02745181_1039"/>
<dbReference type="RefSeq" id="WP_143158402.1">
    <property type="nucleotide sequence ID" value="NZ_FQYR01000002.1"/>
</dbReference>
<dbReference type="Pfam" id="PF04230">
    <property type="entry name" value="PS_pyruv_trans"/>
    <property type="match status" value="1"/>
</dbReference>
<dbReference type="AlphaFoldDB" id="A0A1M6EIX0"/>
<keyword evidence="2" id="KW-0808">Transferase</keyword>
<gene>
    <name evidence="2" type="ORF">SAMN02745181_1039</name>
</gene>
<feature type="domain" description="Polysaccharide pyruvyl transferase" evidence="1">
    <location>
        <begin position="15"/>
        <end position="327"/>
    </location>
</feature>
<organism evidence="2 3">
    <name type="scientific">Rubritalea squalenifaciens DSM 18772</name>
    <dbReference type="NCBI Taxonomy" id="1123071"/>
    <lineage>
        <taxon>Bacteria</taxon>
        <taxon>Pseudomonadati</taxon>
        <taxon>Verrucomicrobiota</taxon>
        <taxon>Verrucomicrobiia</taxon>
        <taxon>Verrucomicrobiales</taxon>
        <taxon>Rubritaleaceae</taxon>
        <taxon>Rubritalea</taxon>
    </lineage>
</organism>
<dbReference type="GO" id="GO:0016740">
    <property type="term" value="F:transferase activity"/>
    <property type="evidence" value="ECO:0007669"/>
    <property type="project" value="UniProtKB-KW"/>
</dbReference>
<dbReference type="PANTHER" id="PTHR36836">
    <property type="entry name" value="COLANIC ACID BIOSYNTHESIS PROTEIN WCAK"/>
    <property type="match status" value="1"/>
</dbReference>
<proteinExistence type="predicted"/>
<dbReference type="Proteomes" id="UP000184510">
    <property type="component" value="Unassembled WGS sequence"/>
</dbReference>
<keyword evidence="3" id="KW-1185">Reference proteome</keyword>